<gene>
    <name evidence="1" type="ORF">SEV965_LOCUS27250</name>
</gene>
<reference evidence="1" key="1">
    <citation type="submission" date="2021-02" db="EMBL/GenBank/DDBJ databases">
        <authorList>
            <person name="Nowell W R."/>
        </authorList>
    </citation>
    <scope>NUCLEOTIDE SEQUENCE</scope>
</reference>
<accession>A0A815ETM8</accession>
<organism evidence="1 2">
    <name type="scientific">Rotaria sordida</name>
    <dbReference type="NCBI Taxonomy" id="392033"/>
    <lineage>
        <taxon>Eukaryota</taxon>
        <taxon>Metazoa</taxon>
        <taxon>Spiralia</taxon>
        <taxon>Gnathifera</taxon>
        <taxon>Rotifera</taxon>
        <taxon>Eurotatoria</taxon>
        <taxon>Bdelloidea</taxon>
        <taxon>Philodinida</taxon>
        <taxon>Philodinidae</taxon>
        <taxon>Rotaria</taxon>
    </lineage>
</organism>
<sequence>MAIFPYDLFEDEKYRSVMIVLGALGREEVKQNEEKNIDTSIAIKIIGRLLAAYRHPTSNIKLKREIDLANEHREQSIVHGS</sequence>
<evidence type="ECO:0000313" key="1">
    <source>
        <dbReference type="EMBL" id="CAF1319813.1"/>
    </source>
</evidence>
<evidence type="ECO:0000313" key="2">
    <source>
        <dbReference type="Proteomes" id="UP000663889"/>
    </source>
</evidence>
<dbReference type="EMBL" id="CAJNOU010002418">
    <property type="protein sequence ID" value="CAF1319813.1"/>
    <property type="molecule type" value="Genomic_DNA"/>
</dbReference>
<name>A0A815ETM8_9BILA</name>
<proteinExistence type="predicted"/>
<protein>
    <submittedName>
        <fullName evidence="1">Uncharacterized protein</fullName>
    </submittedName>
</protein>
<dbReference type="Proteomes" id="UP000663889">
    <property type="component" value="Unassembled WGS sequence"/>
</dbReference>
<comment type="caution">
    <text evidence="1">The sequence shown here is derived from an EMBL/GenBank/DDBJ whole genome shotgun (WGS) entry which is preliminary data.</text>
</comment>
<dbReference type="AlphaFoldDB" id="A0A815ETM8"/>